<dbReference type="EMBL" id="CAMXCT030004668">
    <property type="protein sequence ID" value="CAL4797187.1"/>
    <property type="molecule type" value="Genomic_DNA"/>
</dbReference>
<dbReference type="Proteomes" id="UP001152797">
    <property type="component" value="Unassembled WGS sequence"/>
</dbReference>
<evidence type="ECO:0000256" key="1">
    <source>
        <dbReference type="SAM" id="MobiDB-lite"/>
    </source>
</evidence>
<evidence type="ECO:0000313" key="2">
    <source>
        <dbReference type="EMBL" id="CAI4009875.1"/>
    </source>
</evidence>
<keyword evidence="4" id="KW-1185">Reference proteome</keyword>
<dbReference type="AlphaFoldDB" id="A0A9P1DGP8"/>
<dbReference type="EMBL" id="CAMXCT020004668">
    <property type="protein sequence ID" value="CAL1163250.1"/>
    <property type="molecule type" value="Genomic_DNA"/>
</dbReference>
<proteinExistence type="predicted"/>
<comment type="caution">
    <text evidence="2">The sequence shown here is derived from an EMBL/GenBank/DDBJ whole genome shotgun (WGS) entry which is preliminary data.</text>
</comment>
<sequence>MLFHGVAGTVKPDGEVETEPEAESRVQMEPCPFLLDEFLSDESDGEGDSDASPKKLTAEQLQIWKGKMGEALAKALTALEDYMVKNDLKKEEMPVHGMVKDMKSKLPNDETPDRGEYYNLLTAARMFLDNDET</sequence>
<name>A0A9P1DGP8_9DINO</name>
<feature type="compositionally biased region" description="Acidic residues" evidence="1">
    <location>
        <begin position="38"/>
        <end position="49"/>
    </location>
</feature>
<accession>A0A9P1DGP8</accession>
<feature type="region of interest" description="Disordered" evidence="1">
    <location>
        <begin position="36"/>
        <end position="55"/>
    </location>
</feature>
<evidence type="ECO:0000313" key="4">
    <source>
        <dbReference type="Proteomes" id="UP001152797"/>
    </source>
</evidence>
<gene>
    <name evidence="2" type="ORF">C1SCF055_LOCUS35205</name>
</gene>
<feature type="region of interest" description="Disordered" evidence="1">
    <location>
        <begin position="1"/>
        <end position="30"/>
    </location>
</feature>
<protein>
    <submittedName>
        <fullName evidence="2">Uncharacterized protein</fullName>
    </submittedName>
</protein>
<dbReference type="EMBL" id="CAMXCT010004668">
    <property type="protein sequence ID" value="CAI4009875.1"/>
    <property type="molecule type" value="Genomic_DNA"/>
</dbReference>
<reference evidence="2" key="1">
    <citation type="submission" date="2022-10" db="EMBL/GenBank/DDBJ databases">
        <authorList>
            <person name="Chen Y."/>
            <person name="Dougan E. K."/>
            <person name="Chan C."/>
            <person name="Rhodes N."/>
            <person name="Thang M."/>
        </authorList>
    </citation>
    <scope>NUCLEOTIDE SEQUENCE</scope>
</reference>
<reference evidence="3 4" key="2">
    <citation type="submission" date="2024-05" db="EMBL/GenBank/DDBJ databases">
        <authorList>
            <person name="Chen Y."/>
            <person name="Shah S."/>
            <person name="Dougan E. K."/>
            <person name="Thang M."/>
            <person name="Chan C."/>
        </authorList>
    </citation>
    <scope>NUCLEOTIDE SEQUENCE [LARGE SCALE GENOMIC DNA]</scope>
</reference>
<organism evidence="2">
    <name type="scientific">Cladocopium goreaui</name>
    <dbReference type="NCBI Taxonomy" id="2562237"/>
    <lineage>
        <taxon>Eukaryota</taxon>
        <taxon>Sar</taxon>
        <taxon>Alveolata</taxon>
        <taxon>Dinophyceae</taxon>
        <taxon>Suessiales</taxon>
        <taxon>Symbiodiniaceae</taxon>
        <taxon>Cladocopium</taxon>
    </lineage>
</organism>
<evidence type="ECO:0000313" key="3">
    <source>
        <dbReference type="EMBL" id="CAL4797187.1"/>
    </source>
</evidence>